<dbReference type="AlphaFoldDB" id="A0A7W6FZY3"/>
<dbReference type="GO" id="GO:0046872">
    <property type="term" value="F:metal ion binding"/>
    <property type="evidence" value="ECO:0007669"/>
    <property type="project" value="UniProtKB-KW"/>
</dbReference>
<dbReference type="EMBL" id="JACIDY010000005">
    <property type="protein sequence ID" value="MBB3940607.1"/>
    <property type="molecule type" value="Genomic_DNA"/>
</dbReference>
<dbReference type="CDD" id="cd00207">
    <property type="entry name" value="fer2"/>
    <property type="match status" value="1"/>
</dbReference>
<comment type="cofactor">
    <cofactor evidence="6">
        <name>[2Fe-2S] cluster</name>
        <dbReference type="ChEBI" id="CHEBI:190135"/>
    </cofactor>
</comment>
<gene>
    <name evidence="8" type="ORF">GGR39_002264</name>
</gene>
<dbReference type="PANTHER" id="PTHR23426">
    <property type="entry name" value="FERREDOXIN/ADRENODOXIN"/>
    <property type="match status" value="1"/>
</dbReference>
<accession>A0A7W6FZY3</accession>
<dbReference type="GO" id="GO:0009055">
    <property type="term" value="F:electron transfer activity"/>
    <property type="evidence" value="ECO:0007669"/>
    <property type="project" value="TreeGrafter"/>
</dbReference>
<feature type="domain" description="2Fe-2S ferredoxin-type" evidence="7">
    <location>
        <begin position="4"/>
        <end position="110"/>
    </location>
</feature>
<dbReference type="GO" id="GO:0051537">
    <property type="term" value="F:2 iron, 2 sulfur cluster binding"/>
    <property type="evidence" value="ECO:0007669"/>
    <property type="project" value="UniProtKB-KW"/>
</dbReference>
<dbReference type="InterPro" id="IPR001055">
    <property type="entry name" value="Adrenodoxin-like"/>
</dbReference>
<dbReference type="Proteomes" id="UP000561459">
    <property type="component" value="Unassembled WGS sequence"/>
</dbReference>
<sequence length="111" mass="12300">MEKQKVRFEFVTFTGERQEVEGMTGDTVMQVAYDNGVEGVAAECGGSMSCGTCHVFLDEASFDRIDAPSEGEVDMLDIVASERRPTSRLSCQIKLEENFTGAKVMIPEMQY</sequence>
<dbReference type="InterPro" id="IPR012675">
    <property type="entry name" value="Beta-grasp_dom_sf"/>
</dbReference>
<dbReference type="Gene3D" id="3.10.20.30">
    <property type="match status" value="1"/>
</dbReference>
<evidence type="ECO:0000259" key="7">
    <source>
        <dbReference type="PROSITE" id="PS51085"/>
    </source>
</evidence>
<comment type="caution">
    <text evidence="8">The sequence shown here is derived from an EMBL/GenBank/DDBJ whole genome shotgun (WGS) entry which is preliminary data.</text>
</comment>
<evidence type="ECO:0000256" key="5">
    <source>
        <dbReference type="ARBA" id="ARBA00023014"/>
    </source>
</evidence>
<evidence type="ECO:0000256" key="4">
    <source>
        <dbReference type="ARBA" id="ARBA00023004"/>
    </source>
</evidence>
<dbReference type="PRINTS" id="PR00355">
    <property type="entry name" value="ADRENODOXIN"/>
</dbReference>
<dbReference type="PANTHER" id="PTHR23426:SF65">
    <property type="entry name" value="FERREDOXIN-2, MITOCHONDRIAL"/>
    <property type="match status" value="1"/>
</dbReference>
<evidence type="ECO:0000313" key="9">
    <source>
        <dbReference type="Proteomes" id="UP000561459"/>
    </source>
</evidence>
<keyword evidence="2" id="KW-0001">2Fe-2S</keyword>
<keyword evidence="3" id="KW-0479">Metal-binding</keyword>
<dbReference type="PROSITE" id="PS51085">
    <property type="entry name" value="2FE2S_FER_2"/>
    <property type="match status" value="1"/>
</dbReference>
<dbReference type="GO" id="GO:0140647">
    <property type="term" value="P:P450-containing electron transport chain"/>
    <property type="evidence" value="ECO:0007669"/>
    <property type="project" value="InterPro"/>
</dbReference>
<dbReference type="InterPro" id="IPR001041">
    <property type="entry name" value="2Fe-2S_ferredoxin-type"/>
</dbReference>
<evidence type="ECO:0000256" key="6">
    <source>
        <dbReference type="ARBA" id="ARBA00034078"/>
    </source>
</evidence>
<evidence type="ECO:0000256" key="2">
    <source>
        <dbReference type="ARBA" id="ARBA00022714"/>
    </source>
</evidence>
<proteinExistence type="inferred from homology"/>
<name>A0A7W6FZY3_9SPHN</name>
<dbReference type="InterPro" id="IPR036010">
    <property type="entry name" value="2Fe-2S_ferredoxin-like_sf"/>
</dbReference>
<dbReference type="RefSeq" id="WP_183617205.1">
    <property type="nucleotide sequence ID" value="NZ_JACIDY010000005.1"/>
</dbReference>
<dbReference type="SUPFAM" id="SSF54292">
    <property type="entry name" value="2Fe-2S ferredoxin-like"/>
    <property type="match status" value="1"/>
</dbReference>
<evidence type="ECO:0000313" key="8">
    <source>
        <dbReference type="EMBL" id="MBB3940607.1"/>
    </source>
</evidence>
<keyword evidence="5" id="KW-0411">Iron-sulfur</keyword>
<evidence type="ECO:0000256" key="1">
    <source>
        <dbReference type="ARBA" id="ARBA00010914"/>
    </source>
</evidence>
<evidence type="ECO:0000256" key="3">
    <source>
        <dbReference type="ARBA" id="ARBA00022723"/>
    </source>
</evidence>
<reference evidence="8 9" key="1">
    <citation type="submission" date="2020-08" db="EMBL/GenBank/DDBJ databases">
        <title>Genomic Encyclopedia of Type Strains, Phase IV (KMG-IV): sequencing the most valuable type-strain genomes for metagenomic binning, comparative biology and taxonomic classification.</title>
        <authorList>
            <person name="Goeker M."/>
        </authorList>
    </citation>
    <scope>NUCLEOTIDE SEQUENCE [LARGE SCALE GENOMIC DNA]</scope>
    <source>
        <strain evidence="8 9">DSM 27568</strain>
    </source>
</reference>
<keyword evidence="9" id="KW-1185">Reference proteome</keyword>
<dbReference type="Pfam" id="PF00111">
    <property type="entry name" value="Fer2"/>
    <property type="match status" value="1"/>
</dbReference>
<keyword evidence="4" id="KW-0408">Iron</keyword>
<organism evidence="8 9">
    <name type="scientific">Novosphingobium fluoreni</name>
    <dbReference type="NCBI Taxonomy" id="1391222"/>
    <lineage>
        <taxon>Bacteria</taxon>
        <taxon>Pseudomonadati</taxon>
        <taxon>Pseudomonadota</taxon>
        <taxon>Alphaproteobacteria</taxon>
        <taxon>Sphingomonadales</taxon>
        <taxon>Sphingomonadaceae</taxon>
        <taxon>Novosphingobium</taxon>
    </lineage>
</organism>
<comment type="similarity">
    <text evidence="1">Belongs to the adrenodoxin/putidaredoxin family.</text>
</comment>
<protein>
    <submittedName>
        <fullName evidence="8">2Fe-2S ferredoxin</fullName>
    </submittedName>
</protein>